<dbReference type="Gene3D" id="3.50.50.60">
    <property type="entry name" value="FAD/NAD(P)-binding domain"/>
    <property type="match status" value="1"/>
</dbReference>
<name>S3BKQ5_9BURK</name>
<dbReference type="EMBL" id="ATCF01000012">
    <property type="protein sequence ID" value="EPD99995.1"/>
    <property type="molecule type" value="Genomic_DNA"/>
</dbReference>
<dbReference type="HOGENOM" id="CLU_011398_4_0_4"/>
<keyword evidence="2" id="KW-0285">Flavoprotein</keyword>
<dbReference type="Gene3D" id="3.90.700.10">
    <property type="entry name" value="Succinate dehydrogenase/fumarate reductase flavoprotein, catalytic domain"/>
    <property type="match status" value="1"/>
</dbReference>
<dbReference type="GO" id="GO:0008202">
    <property type="term" value="P:steroid metabolic process"/>
    <property type="evidence" value="ECO:0007669"/>
    <property type="project" value="UniProtKB-ARBA"/>
</dbReference>
<dbReference type="AlphaFoldDB" id="S3BKQ5"/>
<reference evidence="7 8" key="1">
    <citation type="submission" date="2013-04" db="EMBL/GenBank/DDBJ databases">
        <title>The Genome Sequence of Sutterella wadsworthensis HGA0223.</title>
        <authorList>
            <consortium name="The Broad Institute Genomics Platform"/>
            <person name="Earl A."/>
            <person name="Ward D."/>
            <person name="Feldgarden M."/>
            <person name="Gevers D."/>
            <person name="Schmidt T.M."/>
            <person name="Dover J."/>
            <person name="Dai D."/>
            <person name="Walker B."/>
            <person name="Young S."/>
            <person name="Zeng Q."/>
            <person name="Gargeya S."/>
            <person name="Fitzgerald M."/>
            <person name="Haas B."/>
            <person name="Abouelleil A."/>
            <person name="Allen A.W."/>
            <person name="Alvarado L."/>
            <person name="Arachchi H.M."/>
            <person name="Berlin A.M."/>
            <person name="Chapman S.B."/>
            <person name="Gainer-Dewar J."/>
            <person name="Goldberg J."/>
            <person name="Griggs A."/>
            <person name="Gujja S."/>
            <person name="Hansen M."/>
            <person name="Howarth C."/>
            <person name="Imamovic A."/>
            <person name="Ireland A."/>
            <person name="Larimer J."/>
            <person name="McCowan C."/>
            <person name="Murphy C."/>
            <person name="Pearson M."/>
            <person name="Poon T.W."/>
            <person name="Priest M."/>
            <person name="Roberts A."/>
            <person name="Saif S."/>
            <person name="Shea T."/>
            <person name="Sisk P."/>
            <person name="Sykes S."/>
            <person name="Wortman J."/>
            <person name="Nusbaum C."/>
            <person name="Birren B."/>
        </authorList>
    </citation>
    <scope>NUCLEOTIDE SEQUENCE [LARGE SCALE GENOMIC DNA]</scope>
    <source>
        <strain evidence="7 8">HGA0223</strain>
    </source>
</reference>
<evidence type="ECO:0000313" key="8">
    <source>
        <dbReference type="Proteomes" id="UP000014400"/>
    </source>
</evidence>
<dbReference type="STRING" id="1203554.HMPREF1476_00801"/>
<dbReference type="Proteomes" id="UP000014400">
    <property type="component" value="Unassembled WGS sequence"/>
</dbReference>
<sequence length="605" mass="65299">MVNISRRNVLISTAFAGMTGLSGTASAAAAPCSAAMPKKWNYEADVVIIGAGAVGLPAAIGARDAGLSVLVVDANYDIGGHAITSGGNVPLGGGTSFQKKYGIKDSPELVFKDLTDWSIVESGGMPDYRYNDRAVQHALAFNMAPAFEFLLANGVPFVDQAPDNSGAHAVGLSARREHHTLWFKGQSAESPAGAGGTLLMRSLEASARKKGVQFLLNYHMDELYREAEGDRRVVGLKAHYSPKVNPETGKPLSSFKSEGNISETSETIVVHAKKALVIATGGNAGNVEFRRIFDPRLTAEYANAAEEYSPQDASGELAAMAIGASLWGTANQAMDRNGSLRKRPLVGVRTNYIRWTPKSPLYPLIKHSGLNIRDWQDAIIVNQVGKRFYNELESGYPNGSHEGFFKDGKPYVHGDWRNTTRKPFRPRNYIDAALALNEGSAEPDFSAGPQWAIFDAKALERENITLTPGICDPELFFEADTLEALAAKINTSPWQKWKMDGKVLAESVARYNTFVKAGKDEDFDKPAPQYAIETGPFYAAWATFAVHDSYAGLRIDKDCRVVDLSGKPIAGLWCGGESAGGSSQHGLGRCITQGYIIGQRVAALK</sequence>
<dbReference type="InterPro" id="IPR003953">
    <property type="entry name" value="FAD-dep_OxRdtase_2_FAD-bd"/>
</dbReference>
<dbReference type="RefSeq" id="WP_005430163.1">
    <property type="nucleotide sequence ID" value="NZ_KE150480.1"/>
</dbReference>
<evidence type="ECO:0000256" key="2">
    <source>
        <dbReference type="ARBA" id="ARBA00022630"/>
    </source>
</evidence>
<gene>
    <name evidence="7" type="ORF">HMPREF1476_00801</name>
</gene>
<dbReference type="Pfam" id="PF00890">
    <property type="entry name" value="FAD_binding_2"/>
    <property type="match status" value="1"/>
</dbReference>
<protein>
    <recommendedName>
        <fullName evidence="6">FAD-dependent oxidoreductase 2 FAD-binding domain-containing protein</fullName>
    </recommendedName>
</protein>
<dbReference type="SUPFAM" id="SSF56425">
    <property type="entry name" value="Succinate dehydrogenase/fumarate reductase flavoprotein, catalytic domain"/>
    <property type="match status" value="1"/>
</dbReference>
<dbReference type="PANTHER" id="PTHR43400:SF10">
    <property type="entry name" value="3-OXOSTEROID 1-DEHYDROGENASE"/>
    <property type="match status" value="1"/>
</dbReference>
<keyword evidence="8" id="KW-1185">Reference proteome</keyword>
<keyword evidence="5" id="KW-0732">Signal</keyword>
<evidence type="ECO:0000256" key="3">
    <source>
        <dbReference type="ARBA" id="ARBA00022827"/>
    </source>
</evidence>
<proteinExistence type="predicted"/>
<comment type="caution">
    <text evidence="7">The sequence shown here is derived from an EMBL/GenBank/DDBJ whole genome shotgun (WGS) entry which is preliminary data.</text>
</comment>
<accession>S3BKQ5</accession>
<dbReference type="PROSITE" id="PS51318">
    <property type="entry name" value="TAT"/>
    <property type="match status" value="1"/>
</dbReference>
<feature type="signal peptide" evidence="5">
    <location>
        <begin position="1"/>
        <end position="27"/>
    </location>
</feature>
<evidence type="ECO:0000259" key="6">
    <source>
        <dbReference type="Pfam" id="PF00890"/>
    </source>
</evidence>
<keyword evidence="4" id="KW-0560">Oxidoreductase</keyword>
<keyword evidence="3" id="KW-0274">FAD</keyword>
<dbReference type="InterPro" id="IPR036188">
    <property type="entry name" value="FAD/NAD-bd_sf"/>
</dbReference>
<dbReference type="PATRIC" id="fig|1203554.3.peg.805"/>
<dbReference type="eggNOG" id="COG1053">
    <property type="taxonomic scope" value="Bacteria"/>
</dbReference>
<dbReference type="InterPro" id="IPR027477">
    <property type="entry name" value="Succ_DH/fumarate_Rdtase_cat_sf"/>
</dbReference>
<feature type="chain" id="PRO_5004517925" description="FAD-dependent oxidoreductase 2 FAD-binding domain-containing protein" evidence="5">
    <location>
        <begin position="28"/>
        <end position="605"/>
    </location>
</feature>
<organism evidence="7 8">
    <name type="scientific">Sutterella wadsworthensis HGA0223</name>
    <dbReference type="NCBI Taxonomy" id="1203554"/>
    <lineage>
        <taxon>Bacteria</taxon>
        <taxon>Pseudomonadati</taxon>
        <taxon>Pseudomonadota</taxon>
        <taxon>Betaproteobacteria</taxon>
        <taxon>Burkholderiales</taxon>
        <taxon>Sutterellaceae</taxon>
        <taxon>Sutterella</taxon>
    </lineage>
</organism>
<evidence type="ECO:0000256" key="5">
    <source>
        <dbReference type="SAM" id="SignalP"/>
    </source>
</evidence>
<dbReference type="GO" id="GO:0016491">
    <property type="term" value="F:oxidoreductase activity"/>
    <property type="evidence" value="ECO:0007669"/>
    <property type="project" value="UniProtKB-KW"/>
</dbReference>
<dbReference type="SUPFAM" id="SSF51905">
    <property type="entry name" value="FAD/NAD(P)-binding domain"/>
    <property type="match status" value="1"/>
</dbReference>
<dbReference type="InterPro" id="IPR050315">
    <property type="entry name" value="FAD-oxidoreductase_2"/>
</dbReference>
<dbReference type="PANTHER" id="PTHR43400">
    <property type="entry name" value="FUMARATE REDUCTASE"/>
    <property type="match status" value="1"/>
</dbReference>
<evidence type="ECO:0000313" key="7">
    <source>
        <dbReference type="EMBL" id="EPD99995.1"/>
    </source>
</evidence>
<dbReference type="InterPro" id="IPR006311">
    <property type="entry name" value="TAT_signal"/>
</dbReference>
<evidence type="ECO:0000256" key="4">
    <source>
        <dbReference type="ARBA" id="ARBA00023002"/>
    </source>
</evidence>
<dbReference type="GeneID" id="64061378"/>
<feature type="domain" description="FAD-dependent oxidoreductase 2 FAD-binding" evidence="6">
    <location>
        <begin position="45"/>
        <end position="586"/>
    </location>
</feature>
<evidence type="ECO:0000256" key="1">
    <source>
        <dbReference type="ARBA" id="ARBA00001974"/>
    </source>
</evidence>
<comment type="cofactor">
    <cofactor evidence="1">
        <name>FAD</name>
        <dbReference type="ChEBI" id="CHEBI:57692"/>
    </cofactor>
</comment>